<feature type="transmembrane region" description="Helical" evidence="5">
    <location>
        <begin position="41"/>
        <end position="60"/>
    </location>
</feature>
<evidence type="ECO:0000256" key="1">
    <source>
        <dbReference type="ARBA" id="ARBA00004141"/>
    </source>
</evidence>
<organism evidence="6">
    <name type="scientific">Aceria tosichella</name>
    <name type="common">wheat curl mite</name>
    <dbReference type="NCBI Taxonomy" id="561515"/>
    <lineage>
        <taxon>Eukaryota</taxon>
        <taxon>Metazoa</taxon>
        <taxon>Ecdysozoa</taxon>
        <taxon>Arthropoda</taxon>
        <taxon>Chelicerata</taxon>
        <taxon>Arachnida</taxon>
        <taxon>Acari</taxon>
        <taxon>Acariformes</taxon>
        <taxon>Trombidiformes</taxon>
        <taxon>Prostigmata</taxon>
        <taxon>Eupodina</taxon>
        <taxon>Eriophyoidea</taxon>
        <taxon>Eriophyidae</taxon>
        <taxon>Eriophyinae</taxon>
        <taxon>Aceriini</taxon>
        <taxon>Aceria</taxon>
    </lineage>
</organism>
<dbReference type="EMBL" id="GGYP01007386">
    <property type="protein sequence ID" value="MDE52157.1"/>
    <property type="molecule type" value="Transcribed_RNA"/>
</dbReference>
<evidence type="ECO:0000256" key="3">
    <source>
        <dbReference type="ARBA" id="ARBA00022989"/>
    </source>
</evidence>
<feature type="transmembrane region" description="Helical" evidence="5">
    <location>
        <begin position="93"/>
        <end position="117"/>
    </location>
</feature>
<dbReference type="GO" id="GO:0038166">
    <property type="term" value="P:angiotensin-activated signaling pathway"/>
    <property type="evidence" value="ECO:0007669"/>
    <property type="project" value="InterPro"/>
</dbReference>
<dbReference type="PANTHER" id="PTHR16521:SF3">
    <property type="entry name" value="TYPE-1 ANGIOTENSIN II RECEPTOR-ASSOCIATED PROTEIN"/>
    <property type="match status" value="1"/>
</dbReference>
<dbReference type="PANTHER" id="PTHR16521">
    <property type="entry name" value="TYPE-1 ANGIOTENSIN II RECEPTOR-ASSOCIATED PROTEIN"/>
    <property type="match status" value="1"/>
</dbReference>
<sequence>MGLGDFFPALLDNYFIKLIFLVHAILISLATLAIQPSSITIGYVFYNSIFLIIVLLAILVDKSADIALVGSIFDGACIILDILLFVSHDHPGVLGILIVVLNLVLRVLTTVLLLRIYSARAGVEDPTRGFLEVNVQNAPRARSAYQDIDEPSQALP</sequence>
<feature type="transmembrane region" description="Helical" evidence="5">
    <location>
        <begin position="66"/>
        <end position="86"/>
    </location>
</feature>
<proteinExistence type="predicted"/>
<reference evidence="6" key="1">
    <citation type="submission" date="2018-10" db="EMBL/GenBank/DDBJ databases">
        <title>Transcriptome assembly of Aceria tosichella (Wheat curl mite) Type 2.</title>
        <authorList>
            <person name="Scully E.D."/>
            <person name="Geib S.M."/>
            <person name="Palmer N.A."/>
            <person name="Gupta A.K."/>
            <person name="Sarath G."/>
            <person name="Tatineni S."/>
        </authorList>
    </citation>
    <scope>NUCLEOTIDE SEQUENCE</scope>
    <source>
        <strain evidence="6">LincolnNE</strain>
    </source>
</reference>
<feature type="transmembrane region" description="Helical" evidence="5">
    <location>
        <begin position="14"/>
        <end position="34"/>
    </location>
</feature>
<evidence type="ECO:0000256" key="5">
    <source>
        <dbReference type="SAM" id="Phobius"/>
    </source>
</evidence>
<name>A0A6G1SPQ0_9ACAR</name>
<dbReference type="Pfam" id="PF06396">
    <property type="entry name" value="AGTRAP"/>
    <property type="match status" value="1"/>
</dbReference>
<dbReference type="InterPro" id="IPR009436">
    <property type="entry name" value="AGTRAP"/>
</dbReference>
<dbReference type="GO" id="GO:0005886">
    <property type="term" value="C:plasma membrane"/>
    <property type="evidence" value="ECO:0007669"/>
    <property type="project" value="TreeGrafter"/>
</dbReference>
<evidence type="ECO:0000256" key="2">
    <source>
        <dbReference type="ARBA" id="ARBA00022692"/>
    </source>
</evidence>
<accession>A0A6G1SPQ0</accession>
<evidence type="ECO:0000256" key="4">
    <source>
        <dbReference type="ARBA" id="ARBA00023136"/>
    </source>
</evidence>
<gene>
    <name evidence="6" type="ORF">g.8721</name>
</gene>
<comment type="subcellular location">
    <subcellularLocation>
        <location evidence="1">Membrane</location>
        <topology evidence="1">Multi-pass membrane protein</topology>
    </subcellularLocation>
</comment>
<keyword evidence="2 5" id="KW-0812">Transmembrane</keyword>
<dbReference type="AlphaFoldDB" id="A0A6G1SPQ0"/>
<evidence type="ECO:0000313" key="6">
    <source>
        <dbReference type="EMBL" id="MDE52157.1"/>
    </source>
</evidence>
<keyword evidence="3 5" id="KW-1133">Transmembrane helix</keyword>
<keyword evidence="4 5" id="KW-0472">Membrane</keyword>
<dbReference type="SMART" id="SM00805">
    <property type="entry name" value="AGTRAP"/>
    <property type="match status" value="1"/>
</dbReference>
<protein>
    <submittedName>
        <fullName evidence="6">Uncharacterized protein</fullName>
    </submittedName>
</protein>